<reference evidence="3" key="1">
    <citation type="submission" date="2020-02" db="EMBL/GenBank/DDBJ databases">
        <authorList>
            <person name="Meier V. D."/>
        </authorList>
    </citation>
    <scope>NUCLEOTIDE SEQUENCE</scope>
    <source>
        <strain evidence="3">AVDCRST_MAG56</strain>
    </source>
</reference>
<sequence>MKTAVVLLLSACLLAACTRPLAVFHWSAKEVALTRKKGYGFPTHNKLSRFICFDKLCLNKKEWKNRQQQRKFKGYKNDRPVKKDEKKPDFSNQ</sequence>
<organism evidence="3">
    <name type="scientific">uncultured Cytophagales bacterium</name>
    <dbReference type="NCBI Taxonomy" id="158755"/>
    <lineage>
        <taxon>Bacteria</taxon>
        <taxon>Pseudomonadati</taxon>
        <taxon>Bacteroidota</taxon>
        <taxon>Sphingobacteriia</taxon>
        <taxon>Sphingobacteriales</taxon>
        <taxon>environmental samples</taxon>
    </lineage>
</organism>
<proteinExistence type="predicted"/>
<keyword evidence="2" id="KW-0732">Signal</keyword>
<evidence type="ECO:0000256" key="2">
    <source>
        <dbReference type="SAM" id="SignalP"/>
    </source>
</evidence>
<dbReference type="EMBL" id="CADCTQ010000068">
    <property type="protein sequence ID" value="CAA9227448.1"/>
    <property type="molecule type" value="Genomic_DNA"/>
</dbReference>
<feature type="signal peptide" evidence="2">
    <location>
        <begin position="1"/>
        <end position="22"/>
    </location>
</feature>
<accession>A0A6J4HMJ0</accession>
<feature type="compositionally biased region" description="Basic and acidic residues" evidence="1">
    <location>
        <begin position="75"/>
        <end position="93"/>
    </location>
</feature>
<name>A0A6J4HMJ0_9SPHI</name>
<protein>
    <submittedName>
        <fullName evidence="3">Uncharacterized protein</fullName>
    </submittedName>
</protein>
<feature type="chain" id="PRO_5026666607" evidence="2">
    <location>
        <begin position="23"/>
        <end position="93"/>
    </location>
</feature>
<evidence type="ECO:0000256" key="1">
    <source>
        <dbReference type="SAM" id="MobiDB-lite"/>
    </source>
</evidence>
<feature type="region of interest" description="Disordered" evidence="1">
    <location>
        <begin position="68"/>
        <end position="93"/>
    </location>
</feature>
<dbReference type="PROSITE" id="PS51257">
    <property type="entry name" value="PROKAR_LIPOPROTEIN"/>
    <property type="match status" value="1"/>
</dbReference>
<evidence type="ECO:0000313" key="3">
    <source>
        <dbReference type="EMBL" id="CAA9227448.1"/>
    </source>
</evidence>
<dbReference type="AlphaFoldDB" id="A0A6J4HMJ0"/>
<gene>
    <name evidence="3" type="ORF">AVDCRST_MAG56-786</name>
</gene>